<comment type="caution">
    <text evidence="1">The sequence shown here is derived from an EMBL/GenBank/DDBJ whole genome shotgun (WGS) entry which is preliminary data.</text>
</comment>
<keyword evidence="2" id="KW-1185">Reference proteome</keyword>
<gene>
    <name evidence="1" type="ORF">QJ522_19890</name>
</gene>
<reference evidence="1" key="1">
    <citation type="submission" date="2023-05" db="EMBL/GenBank/DDBJ databases">
        <title>Anaerotaeda fermentans gen. nov., sp. nov., a novel anaerobic planctomycete of the new family within the order Sedimentisphaerales isolated from Taman Peninsula, Russia.</title>
        <authorList>
            <person name="Khomyakova M.A."/>
            <person name="Merkel A.Y."/>
            <person name="Slobodkin A.I."/>
        </authorList>
    </citation>
    <scope>NUCLEOTIDE SEQUENCE</scope>
    <source>
        <strain evidence="1">M17dextr</strain>
    </source>
</reference>
<protein>
    <recommendedName>
        <fullName evidence="3">DUF4932 domain-containing protein</fullName>
    </recommendedName>
</protein>
<accession>A0AAW6U873</accession>
<dbReference type="AlphaFoldDB" id="A0AAW6U873"/>
<dbReference type="Proteomes" id="UP001431776">
    <property type="component" value="Unassembled WGS sequence"/>
</dbReference>
<dbReference type="RefSeq" id="WP_349246739.1">
    <property type="nucleotide sequence ID" value="NZ_JASCXX010000033.1"/>
</dbReference>
<evidence type="ECO:0000313" key="1">
    <source>
        <dbReference type="EMBL" id="MDI6451333.1"/>
    </source>
</evidence>
<name>A0AAW6U873_9BACT</name>
<organism evidence="1 2">
    <name type="scientific">Anaerobaca lacustris</name>
    <dbReference type="NCBI Taxonomy" id="3044600"/>
    <lineage>
        <taxon>Bacteria</taxon>
        <taxon>Pseudomonadati</taxon>
        <taxon>Planctomycetota</taxon>
        <taxon>Phycisphaerae</taxon>
        <taxon>Sedimentisphaerales</taxon>
        <taxon>Anaerobacaceae</taxon>
        <taxon>Anaerobaca</taxon>
    </lineage>
</organism>
<proteinExistence type="predicted"/>
<dbReference type="EMBL" id="JASCXX010000033">
    <property type="protein sequence ID" value="MDI6451333.1"/>
    <property type="molecule type" value="Genomic_DNA"/>
</dbReference>
<sequence>MSFNHPDEIVRGQGFMVLADRRVFAVMAFLNAVGLDEESPGKQMHPVRVRVRELVAANLASCPDKVESWRRHYETHKLPFYCYQDFALSLSADYPFRRIRPDAELGYAVTAEQLRDFPVILNDFWRAARVVEVWQRIQPDYAAELRKYDVARMTQQMAFLWEYLRMPRHDTLTLVNVPNLLDMHYRAIGARYEGYYYTVESPGSHSYGLNIHEYLHSIINPIVEAHSGRVKVAVREYYEAGKDKPMVEHYRAPVGFTYECLVRALDHRLRALLSATPESHERAEARMAQLHEPGLTLSQPFYRLLTQYEQSDQPFDRFFPTMLERLPEYRP</sequence>
<evidence type="ECO:0000313" key="2">
    <source>
        <dbReference type="Proteomes" id="UP001431776"/>
    </source>
</evidence>
<evidence type="ECO:0008006" key="3">
    <source>
        <dbReference type="Google" id="ProtNLM"/>
    </source>
</evidence>